<keyword evidence="1" id="KW-0812">Transmembrane</keyword>
<dbReference type="PANTHER" id="PTHR36698:SF2">
    <property type="entry name" value="MCE_MLAD DOMAIN-CONTAINING PROTEIN"/>
    <property type="match status" value="1"/>
</dbReference>
<organism evidence="3 4">
    <name type="scientific">Microvirga tunisiensis</name>
    <dbReference type="NCBI Taxonomy" id="2108360"/>
    <lineage>
        <taxon>Bacteria</taxon>
        <taxon>Pseudomonadati</taxon>
        <taxon>Pseudomonadota</taxon>
        <taxon>Alphaproteobacteria</taxon>
        <taxon>Hyphomicrobiales</taxon>
        <taxon>Methylobacteriaceae</taxon>
        <taxon>Microvirga</taxon>
    </lineage>
</organism>
<evidence type="ECO:0000256" key="1">
    <source>
        <dbReference type="SAM" id="Phobius"/>
    </source>
</evidence>
<dbReference type="RefSeq" id="WP_152714453.1">
    <property type="nucleotide sequence ID" value="NZ_VOSJ01000126.1"/>
</dbReference>
<comment type="caution">
    <text evidence="3">The sequence shown here is derived from an EMBL/GenBank/DDBJ whole genome shotgun (WGS) entry which is preliminary data.</text>
</comment>
<dbReference type="AlphaFoldDB" id="A0A5N7MM71"/>
<proteinExistence type="predicted"/>
<keyword evidence="1" id="KW-1133">Transmembrane helix</keyword>
<dbReference type="OrthoDB" id="9808689at2"/>
<name>A0A5N7MM71_9HYPH</name>
<reference evidence="3 4" key="1">
    <citation type="journal article" date="2019" name="Syst. Appl. Microbiol.">
        <title>Microvirga tunisiensis sp. nov., a root nodule symbiotic bacterium isolated from Lupinus micranthus and L. luteus grown in Northern Tunisia.</title>
        <authorList>
            <person name="Msaddak A."/>
            <person name="Rejili M."/>
            <person name="Duran D."/>
            <person name="Mars M."/>
            <person name="Palacios J.M."/>
            <person name="Ruiz-Argueso T."/>
            <person name="Rey L."/>
            <person name="Imperial J."/>
        </authorList>
    </citation>
    <scope>NUCLEOTIDE SEQUENCE [LARGE SCALE GENOMIC DNA]</scope>
    <source>
        <strain evidence="3 4">Lmie10</strain>
    </source>
</reference>
<dbReference type="InterPro" id="IPR003399">
    <property type="entry name" value="Mce/MlaD"/>
</dbReference>
<dbReference type="PANTHER" id="PTHR36698">
    <property type="entry name" value="BLL5892 PROTEIN"/>
    <property type="match status" value="1"/>
</dbReference>
<protein>
    <submittedName>
        <fullName evidence="3">MCE family protein</fullName>
    </submittedName>
</protein>
<evidence type="ECO:0000313" key="3">
    <source>
        <dbReference type="EMBL" id="MPR28152.1"/>
    </source>
</evidence>
<evidence type="ECO:0000259" key="2">
    <source>
        <dbReference type="Pfam" id="PF02470"/>
    </source>
</evidence>
<feature type="domain" description="Mce/MlaD" evidence="2">
    <location>
        <begin position="43"/>
        <end position="116"/>
    </location>
</feature>
<dbReference type="Pfam" id="PF02470">
    <property type="entry name" value="MlaD"/>
    <property type="match status" value="1"/>
</dbReference>
<evidence type="ECO:0000313" key="4">
    <source>
        <dbReference type="Proteomes" id="UP000403266"/>
    </source>
</evidence>
<accession>A0A5N7MM71</accession>
<dbReference type="Proteomes" id="UP000403266">
    <property type="component" value="Unassembled WGS sequence"/>
</dbReference>
<dbReference type="Gene3D" id="1.10.287.950">
    <property type="entry name" value="Methyl-accepting chemotaxis protein"/>
    <property type="match status" value="1"/>
</dbReference>
<feature type="transmembrane region" description="Helical" evidence="1">
    <location>
        <begin position="7"/>
        <end position="28"/>
    </location>
</feature>
<dbReference type="SUPFAM" id="SSF58104">
    <property type="entry name" value="Methyl-accepting chemotaxis protein (MCP) signaling domain"/>
    <property type="match status" value="1"/>
</dbReference>
<dbReference type="EMBL" id="VOSK01000126">
    <property type="protein sequence ID" value="MPR28152.1"/>
    <property type="molecule type" value="Genomic_DNA"/>
</dbReference>
<gene>
    <name evidence="3" type="ORF">FS320_24055</name>
</gene>
<sequence>METRANYALIGLFTLAVIAAAFGFVYWFSGGERGQARQSIRIVFSGSVSGLSQGSSVSFNGLRVGEVTDISLLPEDPRRVVGIVQVDARTPIRSDTRARLEYQGLTGVANIGLSGGEPSAPPLVAGPGQPMPTIFADRSDFQDLIETARNIARRADDVLERVGRVVSDNEGAISRTIQNVERFSQALGENSEGIDRFLAQIGQAAEKVGPLAEKLETLATNVDAVVRAVDPQRVTRIVESVEGFSQSLGESRQAITDTLRNADSLVARLNETAPKLDSAVGDISNIAKAIDPAKVGRTVDKVEEVANSVDGQRVARIVENTDNFTRALGENREAINNALRDAASLIARLNETAPKLDNAVGEIAELARAIDPAKVGRTVDNIDTFTQTLSRRSPDVDKAIQEARSITEKLNKSADRIDGVLAGAEKFLGSASGESGKGAFDEIRAAAVSVRELADDLNQRTEGIQGILGGVNRFTESGLREYEALAVEGRRTLGDISRAVRSIERNPQQFLFGGRSNLPEYSGRR</sequence>
<keyword evidence="4" id="KW-1185">Reference proteome</keyword>
<keyword evidence="1" id="KW-0472">Membrane</keyword>